<proteinExistence type="predicted"/>
<dbReference type="AlphaFoldDB" id="A0ABD2PS55"/>
<comment type="caution">
    <text evidence="1">The sequence shown here is derived from an EMBL/GenBank/DDBJ whole genome shotgun (WGS) entry which is preliminary data.</text>
</comment>
<reference evidence="1 2" key="1">
    <citation type="submission" date="2024-11" db="EMBL/GenBank/DDBJ databases">
        <title>Adaptive evolution of stress response genes in parasites aligns with host niche diversity.</title>
        <authorList>
            <person name="Hahn C."/>
            <person name="Resl P."/>
        </authorList>
    </citation>
    <scope>NUCLEOTIDE SEQUENCE [LARGE SCALE GENOMIC DNA]</scope>
    <source>
        <strain evidence="1">EGGRZ-B1_66</strain>
        <tissue evidence="1">Body</tissue>
    </source>
</reference>
<organism evidence="1 2">
    <name type="scientific">Cichlidogyrus casuarinus</name>
    <dbReference type="NCBI Taxonomy" id="1844966"/>
    <lineage>
        <taxon>Eukaryota</taxon>
        <taxon>Metazoa</taxon>
        <taxon>Spiralia</taxon>
        <taxon>Lophotrochozoa</taxon>
        <taxon>Platyhelminthes</taxon>
        <taxon>Monogenea</taxon>
        <taxon>Monopisthocotylea</taxon>
        <taxon>Dactylogyridea</taxon>
        <taxon>Ancyrocephalidae</taxon>
        <taxon>Cichlidogyrus</taxon>
    </lineage>
</organism>
<dbReference type="Proteomes" id="UP001626550">
    <property type="component" value="Unassembled WGS sequence"/>
</dbReference>
<gene>
    <name evidence="1" type="ORF">Ciccas_012881</name>
</gene>
<sequence>MIDAVLGYVDQFREEQSLSSRCSLHLRYLDGFNAHRRMEREAAWSQIERESWRISRCSNNSRPASKLWTWRPESNSSSLEVFSDSDECFPEHLCKSLGKDRLRVEKSFYTVTTVPRKINSCKARQKSANNKVPVTSPMISRLPSVDNFQTLSRCATAFEMKLNDNKPSRQKRTSFSSNPYADSVMRKLNPCEFEPFPLEDVTVPASPALKDHFLELVFPSLHKSEKISTFQTRKDSLSNIEWQLRKFRNEALRERTRTHLTDIVKQIAKPACSTISLNSELSIFK</sequence>
<evidence type="ECO:0000313" key="2">
    <source>
        <dbReference type="Proteomes" id="UP001626550"/>
    </source>
</evidence>
<accession>A0ABD2PS55</accession>
<dbReference type="EMBL" id="JBJKFK010004995">
    <property type="protein sequence ID" value="KAL3308586.1"/>
    <property type="molecule type" value="Genomic_DNA"/>
</dbReference>
<protein>
    <submittedName>
        <fullName evidence="1">Uncharacterized protein</fullName>
    </submittedName>
</protein>
<name>A0ABD2PS55_9PLAT</name>
<evidence type="ECO:0000313" key="1">
    <source>
        <dbReference type="EMBL" id="KAL3308586.1"/>
    </source>
</evidence>
<keyword evidence="2" id="KW-1185">Reference proteome</keyword>